<dbReference type="EMBL" id="AZQP01000002">
    <property type="protein sequence ID" value="EYE89721.1"/>
    <property type="molecule type" value="Genomic_DNA"/>
</dbReference>
<dbReference type="PANTHER" id="PTHR21716:SF53">
    <property type="entry name" value="PERMEASE PERM-RELATED"/>
    <property type="match status" value="1"/>
</dbReference>
<keyword evidence="7 8" id="KW-0472">Membrane</keyword>
<gene>
    <name evidence="9" type="ORF">Q428_01195</name>
</gene>
<keyword evidence="10" id="KW-1185">Reference proteome</keyword>
<reference evidence="9 10" key="1">
    <citation type="journal article" date="2014" name="Genome Announc.">
        <title>Draft Genome Sequence of Fervidicella metallireducens Strain AeBT, an Iron-Reducing Thermoanaerobe from the Great Artesian Basin.</title>
        <authorList>
            <person name="Patel B.K."/>
        </authorList>
    </citation>
    <scope>NUCLEOTIDE SEQUENCE [LARGE SCALE GENOMIC DNA]</scope>
    <source>
        <strain evidence="9 10">AeB</strain>
    </source>
</reference>
<feature type="transmembrane region" description="Helical" evidence="8">
    <location>
        <begin position="62"/>
        <end position="84"/>
    </location>
</feature>
<dbReference type="RefSeq" id="WP_161633572.1">
    <property type="nucleotide sequence ID" value="NZ_AZQP01000002.1"/>
</dbReference>
<feature type="transmembrane region" description="Helical" evidence="8">
    <location>
        <begin position="264"/>
        <end position="284"/>
    </location>
</feature>
<evidence type="ECO:0000256" key="1">
    <source>
        <dbReference type="ARBA" id="ARBA00004651"/>
    </source>
</evidence>
<comment type="subcellular location">
    <subcellularLocation>
        <location evidence="1">Cell membrane</location>
        <topology evidence="1">Multi-pass membrane protein</topology>
    </subcellularLocation>
</comment>
<dbReference type="PANTHER" id="PTHR21716">
    <property type="entry name" value="TRANSMEMBRANE PROTEIN"/>
    <property type="match status" value="1"/>
</dbReference>
<feature type="transmembrane region" description="Helical" evidence="8">
    <location>
        <begin position="296"/>
        <end position="324"/>
    </location>
</feature>
<accession>A0A017RYQ5</accession>
<feature type="transmembrane region" description="Helical" evidence="8">
    <location>
        <begin position="32"/>
        <end position="50"/>
    </location>
</feature>
<dbReference type="GO" id="GO:0005886">
    <property type="term" value="C:plasma membrane"/>
    <property type="evidence" value="ECO:0007669"/>
    <property type="project" value="UniProtKB-SubCell"/>
</dbReference>
<dbReference type="Proteomes" id="UP000019681">
    <property type="component" value="Unassembled WGS sequence"/>
</dbReference>
<dbReference type="STRING" id="1403537.Q428_01195"/>
<proteinExistence type="inferred from homology"/>
<keyword evidence="3" id="KW-0813">Transport</keyword>
<feature type="transmembrane region" description="Helical" evidence="8">
    <location>
        <begin position="205"/>
        <end position="233"/>
    </location>
</feature>
<comment type="caution">
    <text evidence="9">The sequence shown here is derived from an EMBL/GenBank/DDBJ whole genome shotgun (WGS) entry which is preliminary data.</text>
</comment>
<evidence type="ECO:0000256" key="3">
    <source>
        <dbReference type="ARBA" id="ARBA00022448"/>
    </source>
</evidence>
<evidence type="ECO:0000256" key="2">
    <source>
        <dbReference type="ARBA" id="ARBA00009773"/>
    </source>
</evidence>
<evidence type="ECO:0000256" key="7">
    <source>
        <dbReference type="ARBA" id="ARBA00023136"/>
    </source>
</evidence>
<feature type="transmembrane region" description="Helical" evidence="8">
    <location>
        <begin position="239"/>
        <end position="257"/>
    </location>
</feature>
<name>A0A017RYQ5_9CLOT</name>
<evidence type="ECO:0000256" key="8">
    <source>
        <dbReference type="SAM" id="Phobius"/>
    </source>
</evidence>
<protein>
    <recommendedName>
        <fullName evidence="11">Permease</fullName>
    </recommendedName>
</protein>
<evidence type="ECO:0000256" key="5">
    <source>
        <dbReference type="ARBA" id="ARBA00022692"/>
    </source>
</evidence>
<keyword evidence="5 8" id="KW-0812">Transmembrane</keyword>
<keyword evidence="4" id="KW-1003">Cell membrane</keyword>
<evidence type="ECO:0000256" key="6">
    <source>
        <dbReference type="ARBA" id="ARBA00022989"/>
    </source>
</evidence>
<evidence type="ECO:0000313" key="10">
    <source>
        <dbReference type="Proteomes" id="UP000019681"/>
    </source>
</evidence>
<dbReference type="InterPro" id="IPR002549">
    <property type="entry name" value="AI-2E-like"/>
</dbReference>
<evidence type="ECO:0000256" key="4">
    <source>
        <dbReference type="ARBA" id="ARBA00022475"/>
    </source>
</evidence>
<evidence type="ECO:0000313" key="9">
    <source>
        <dbReference type="EMBL" id="EYE89721.1"/>
    </source>
</evidence>
<dbReference type="AlphaFoldDB" id="A0A017RYQ5"/>
<dbReference type="Pfam" id="PF01594">
    <property type="entry name" value="AI-2E_transport"/>
    <property type="match status" value="1"/>
</dbReference>
<evidence type="ECO:0008006" key="11">
    <source>
        <dbReference type="Google" id="ProtNLM"/>
    </source>
</evidence>
<feature type="transmembrane region" description="Helical" evidence="8">
    <location>
        <begin position="7"/>
        <end position="26"/>
    </location>
</feature>
<dbReference type="OrthoDB" id="9793390at2"/>
<dbReference type="GO" id="GO:0055085">
    <property type="term" value="P:transmembrane transport"/>
    <property type="evidence" value="ECO:0007669"/>
    <property type="project" value="TreeGrafter"/>
</dbReference>
<organism evidence="9 10">
    <name type="scientific">Fervidicella metallireducens AeB</name>
    <dbReference type="NCBI Taxonomy" id="1403537"/>
    <lineage>
        <taxon>Bacteria</taxon>
        <taxon>Bacillati</taxon>
        <taxon>Bacillota</taxon>
        <taxon>Clostridia</taxon>
        <taxon>Eubacteriales</taxon>
        <taxon>Clostridiaceae</taxon>
        <taxon>Fervidicella</taxon>
    </lineage>
</organism>
<sequence>MLKKISIKYIIIIVLVLLMISLVFISRTIIKPIVFSAIMAYILNPLVKLISGRGIKKKNAVLISLALLLGIFILIILYVIPGVIKDVMGILSNIDKYNQMINSLIPKIGYDGFPVYLKEVIDATLIKIQEFLKNYLSNTFSEILNFTMEIPTYALTPIFIYYFLIDSDYFSGILKSFFSIKFRGKMIELWHEIDKILGSFIRSQIILSIIIAGMTFVALSVMKVKYAIIIALINGITNIIPYFGPIIGFLPAFFIAASESLKKAVIVSITMFIIQEIESSVIAPKLMGESLGIHPVFIMIVLILGGKYFGAWGLVLSVPLAGMVRVTYRYIIKNLF</sequence>
<keyword evidence="6 8" id="KW-1133">Transmembrane helix</keyword>
<comment type="similarity">
    <text evidence="2">Belongs to the autoinducer-2 exporter (AI-2E) (TC 2.A.86) family.</text>
</comment>